<dbReference type="Pfam" id="PF03929">
    <property type="entry name" value="PepSY_TM"/>
    <property type="match status" value="1"/>
</dbReference>
<dbReference type="KEGG" id="pkc:PKB_4705"/>
<dbReference type="EMBL" id="HG322950">
    <property type="protein sequence ID" value="CDF86029.1"/>
    <property type="molecule type" value="Genomic_DNA"/>
</dbReference>
<keyword evidence="2" id="KW-1185">Reference proteome</keyword>
<sequence>MLKKVWFQLHWLFGISAGLVLALMGVTGATLSFQDELLRALNPDSLVVQRQPTGTLALDELVRRVESAVPGKTVASVWNTVDGDQAARIMFSPPPGQRRGEMRYVDPYDGELLPAPVGEGFFGFVMQLHRFLAIGRGGRAGDRRLHADPSLLLPVRPVPALAAALAELAHLADPRLAQEGPCLQLGPARRGGDLVPGFLPAGGADRAVLVLRLVSRRAVQAARRRPGWPAAPGRRPAWRQAW</sequence>
<reference evidence="1 2" key="2">
    <citation type="submission" date="2014-05" db="EMBL/GenBank/DDBJ databases">
        <title>Genome sequence of the 3-chlorobenzoate degrading bacterium Pseudomonas knackmussii B13 shows multiple evidence for horizontal gene transfer.</title>
        <authorList>
            <person name="Miyazaki R."/>
            <person name="Bertelli C."/>
            <person name="Falquet L."/>
            <person name="Robinson-Rechavi M."/>
            <person name="Gharib W."/>
            <person name="Roy S."/>
            <person name="Van der Meer J.R."/>
        </authorList>
    </citation>
    <scope>NUCLEOTIDE SEQUENCE [LARGE SCALE GENOMIC DNA]</scope>
    <source>
        <strain evidence="1 2">B13</strain>
    </source>
</reference>
<accession>A0A024HN23</accession>
<dbReference type="PANTHER" id="PTHR34219:SF3">
    <property type="entry name" value="BLL7967 PROTEIN"/>
    <property type="match status" value="1"/>
</dbReference>
<evidence type="ECO:0000313" key="2">
    <source>
        <dbReference type="Proteomes" id="UP000025241"/>
    </source>
</evidence>
<dbReference type="STRING" id="1301098.PKB_4705"/>
<name>A0A024HN23_PSEKB</name>
<dbReference type="AlphaFoldDB" id="A0A024HN23"/>
<dbReference type="InterPro" id="IPR005625">
    <property type="entry name" value="PepSY-ass_TM"/>
</dbReference>
<dbReference type="Proteomes" id="UP000025241">
    <property type="component" value="Chromosome I"/>
</dbReference>
<dbReference type="eggNOG" id="COG3182">
    <property type="taxonomic scope" value="Bacteria"/>
</dbReference>
<reference evidence="1 2" key="1">
    <citation type="submission" date="2013-03" db="EMBL/GenBank/DDBJ databases">
        <authorList>
            <person name="Linke B."/>
        </authorList>
    </citation>
    <scope>NUCLEOTIDE SEQUENCE [LARGE SCALE GENOMIC DNA]</scope>
    <source>
        <strain evidence="1 2">B13</strain>
    </source>
</reference>
<proteinExistence type="predicted"/>
<protein>
    <recommendedName>
        <fullName evidence="3">PepSY-associated TM helix domain-containing protein</fullName>
    </recommendedName>
</protein>
<dbReference type="PANTHER" id="PTHR34219">
    <property type="entry name" value="IRON-REGULATED INNER MEMBRANE PROTEIN-RELATED"/>
    <property type="match status" value="1"/>
</dbReference>
<evidence type="ECO:0008006" key="3">
    <source>
        <dbReference type="Google" id="ProtNLM"/>
    </source>
</evidence>
<dbReference type="HOGENOM" id="CLU_1146430_0_0_6"/>
<gene>
    <name evidence="1" type="ORF">PKB_4705</name>
</gene>
<evidence type="ECO:0000313" key="1">
    <source>
        <dbReference type="EMBL" id="CDF86029.1"/>
    </source>
</evidence>
<organism evidence="1 2">
    <name type="scientific">Pseudomonas knackmussii (strain DSM 6978 / CCUG 54928 / LMG 23759 / B13)</name>
    <dbReference type="NCBI Taxonomy" id="1301098"/>
    <lineage>
        <taxon>Bacteria</taxon>
        <taxon>Pseudomonadati</taxon>
        <taxon>Pseudomonadota</taxon>
        <taxon>Gammaproteobacteria</taxon>
        <taxon>Pseudomonadales</taxon>
        <taxon>Pseudomonadaceae</taxon>
        <taxon>Pseudomonas</taxon>
    </lineage>
</organism>